<name>A0A154BPY4_ANASB</name>
<evidence type="ECO:0000313" key="6">
    <source>
        <dbReference type="Proteomes" id="UP000076268"/>
    </source>
</evidence>
<sequence length="317" mass="35049">MKYRKVGRTGLNVSVLSLGSWLTYGNTTDSETATAVIHAAYAAGINSFDTANVYARGEAEKVVGQALAAYPRESYVLATKAFWPMGEGVNDKGLSRKHVFEQVHASLRRLGTDYVDIFYCHRFDPQTPIYETLRTIDDLIRQGKILYAGVSEWTATQITEALGLADKYLLDRIVVNQPAYNMLSRYIEDEVVPTCEKHGLSQIVFSPLAQGMLTGKYQKDQPAPHGSRASDPRTAPFVERYFTEANFAKVEKLKTLAGELSLPLSNLSLAWVLAQPNITSAIIGASRPEQVLENVKAADVRLSQDVVEEIEDILDGE</sequence>
<evidence type="ECO:0000313" key="5">
    <source>
        <dbReference type="EMBL" id="KYZ76006.1"/>
    </source>
</evidence>
<accession>A0A154BPY4</accession>
<dbReference type="EMBL" id="LSGP01000017">
    <property type="protein sequence ID" value="KYZ76006.1"/>
    <property type="molecule type" value="Genomic_DNA"/>
</dbReference>
<dbReference type="PANTHER" id="PTHR43150">
    <property type="entry name" value="HYPERKINETIC, ISOFORM M"/>
    <property type="match status" value="1"/>
</dbReference>
<dbReference type="SUPFAM" id="SSF51430">
    <property type="entry name" value="NAD(P)-linked oxidoreductase"/>
    <property type="match status" value="1"/>
</dbReference>
<comment type="caution">
    <text evidence="5">The sequence shown here is derived from an EMBL/GenBank/DDBJ whole genome shotgun (WGS) entry which is preliminary data.</text>
</comment>
<comment type="similarity">
    <text evidence="1">Belongs to the shaker potassium channel beta subunit family.</text>
</comment>
<dbReference type="InterPro" id="IPR005399">
    <property type="entry name" value="K_chnl_volt-dep_bsu_KCNAB-rel"/>
</dbReference>
<keyword evidence="6" id="KW-1185">Reference proteome</keyword>
<proteinExistence type="inferred from homology"/>
<dbReference type="Gene3D" id="3.20.20.100">
    <property type="entry name" value="NADP-dependent oxidoreductase domain"/>
    <property type="match status" value="1"/>
</dbReference>
<dbReference type="InterPro" id="IPR036812">
    <property type="entry name" value="NAD(P)_OxRdtase_dom_sf"/>
</dbReference>
<keyword evidence="5" id="KW-0813">Transport</keyword>
<evidence type="ECO:0000259" key="4">
    <source>
        <dbReference type="Pfam" id="PF00248"/>
    </source>
</evidence>
<dbReference type="STRING" id="1794912.AXX12_06075"/>
<protein>
    <submittedName>
        <fullName evidence="5">Voltage-gated potassium channel</fullName>
    </submittedName>
</protein>
<dbReference type="GO" id="GO:0016491">
    <property type="term" value="F:oxidoreductase activity"/>
    <property type="evidence" value="ECO:0007669"/>
    <property type="project" value="UniProtKB-KW"/>
</dbReference>
<dbReference type="Proteomes" id="UP000076268">
    <property type="component" value="Unassembled WGS sequence"/>
</dbReference>
<keyword evidence="5" id="KW-0407">Ion channel</keyword>
<dbReference type="FunFam" id="3.20.20.100:FF:000004">
    <property type="entry name" value="Oxidoreductase, aldo/keto reductase"/>
    <property type="match status" value="1"/>
</dbReference>
<evidence type="ECO:0000256" key="3">
    <source>
        <dbReference type="ARBA" id="ARBA00023002"/>
    </source>
</evidence>
<dbReference type="CDD" id="cd19074">
    <property type="entry name" value="Aldo_ket_red_shaker-like"/>
    <property type="match status" value="1"/>
</dbReference>
<evidence type="ECO:0000256" key="1">
    <source>
        <dbReference type="ARBA" id="ARBA00006515"/>
    </source>
</evidence>
<organism evidence="5 6">
    <name type="scientific">Anaerosporomusa subterranea</name>
    <dbReference type="NCBI Taxonomy" id="1794912"/>
    <lineage>
        <taxon>Bacteria</taxon>
        <taxon>Bacillati</taxon>
        <taxon>Bacillota</taxon>
        <taxon>Negativicutes</taxon>
        <taxon>Acetonemataceae</taxon>
        <taxon>Anaerosporomusa</taxon>
    </lineage>
</organism>
<dbReference type="Pfam" id="PF00248">
    <property type="entry name" value="Aldo_ket_red"/>
    <property type="match status" value="1"/>
</dbReference>
<dbReference type="AlphaFoldDB" id="A0A154BPY4"/>
<keyword evidence="2" id="KW-0521">NADP</keyword>
<dbReference type="PANTHER" id="PTHR43150:SF2">
    <property type="entry name" value="HYPERKINETIC, ISOFORM M"/>
    <property type="match status" value="1"/>
</dbReference>
<dbReference type="GO" id="GO:0034220">
    <property type="term" value="P:monoatomic ion transmembrane transport"/>
    <property type="evidence" value="ECO:0007669"/>
    <property type="project" value="UniProtKB-KW"/>
</dbReference>
<gene>
    <name evidence="5" type="ORF">AXX12_06075</name>
</gene>
<keyword evidence="5" id="KW-0406">Ion transport</keyword>
<dbReference type="RefSeq" id="WP_066240694.1">
    <property type="nucleotide sequence ID" value="NZ_LSGP01000017.1"/>
</dbReference>
<dbReference type="InterPro" id="IPR023210">
    <property type="entry name" value="NADP_OxRdtase_dom"/>
</dbReference>
<evidence type="ECO:0000256" key="2">
    <source>
        <dbReference type="ARBA" id="ARBA00022857"/>
    </source>
</evidence>
<keyword evidence="3" id="KW-0560">Oxidoreductase</keyword>
<reference evidence="5 6" key="1">
    <citation type="submission" date="2016-02" db="EMBL/GenBank/DDBJ databases">
        <title>Anaerosporomusa subterraneum gen. nov., sp. nov., a spore-forming obligate anaerobe isolated from saprolite.</title>
        <authorList>
            <person name="Choi J.K."/>
            <person name="Shah M."/>
            <person name="Yee N."/>
        </authorList>
    </citation>
    <scope>NUCLEOTIDE SEQUENCE [LARGE SCALE GENOMIC DNA]</scope>
    <source>
        <strain evidence="5 6">RU4</strain>
    </source>
</reference>
<dbReference type="GO" id="GO:0005829">
    <property type="term" value="C:cytosol"/>
    <property type="evidence" value="ECO:0007669"/>
    <property type="project" value="UniProtKB-ARBA"/>
</dbReference>
<feature type="domain" description="NADP-dependent oxidoreductase" evidence="4">
    <location>
        <begin position="16"/>
        <end position="314"/>
    </location>
</feature>
<dbReference type="OrthoDB" id="9804790at2"/>